<comment type="caution">
    <text evidence="10">The sequence shown here is derived from an EMBL/GenBank/DDBJ whole genome shotgun (WGS) entry which is preliminary data.</text>
</comment>
<reference evidence="10" key="1">
    <citation type="submission" date="2020-12" db="EMBL/GenBank/DDBJ databases">
        <title>Metabolic potential, ecology and presence of endohyphal bacteria is reflected in genomic diversity of Mucoromycotina.</title>
        <authorList>
            <person name="Muszewska A."/>
            <person name="Okrasinska A."/>
            <person name="Steczkiewicz K."/>
            <person name="Drgas O."/>
            <person name="Orlowska M."/>
            <person name="Perlinska-Lenart U."/>
            <person name="Aleksandrzak-Piekarczyk T."/>
            <person name="Szatraj K."/>
            <person name="Zielenkiewicz U."/>
            <person name="Pilsyk S."/>
            <person name="Malc E."/>
            <person name="Mieczkowski P."/>
            <person name="Kruszewska J.S."/>
            <person name="Biernat P."/>
            <person name="Pawlowska J."/>
        </authorList>
    </citation>
    <scope>NUCLEOTIDE SEQUENCE</scope>
    <source>
        <strain evidence="10">WA0000051536</strain>
    </source>
</reference>
<name>A0A8H7Q9Q6_9FUNG</name>
<organism evidence="10 11">
    <name type="scientific">Umbelopsis vinacea</name>
    <dbReference type="NCBI Taxonomy" id="44442"/>
    <lineage>
        <taxon>Eukaryota</taxon>
        <taxon>Fungi</taxon>
        <taxon>Fungi incertae sedis</taxon>
        <taxon>Mucoromycota</taxon>
        <taxon>Mucoromycotina</taxon>
        <taxon>Umbelopsidomycetes</taxon>
        <taxon>Umbelopsidales</taxon>
        <taxon>Umbelopsidaceae</taxon>
        <taxon>Umbelopsis</taxon>
    </lineage>
</organism>
<proteinExistence type="inferred from homology"/>
<dbReference type="EC" id="2.3.1.181" evidence="4"/>
<dbReference type="InterPro" id="IPR000544">
    <property type="entry name" value="Octanoyltransferase"/>
</dbReference>
<dbReference type="CDD" id="cd16444">
    <property type="entry name" value="LipB"/>
    <property type="match status" value="1"/>
</dbReference>
<dbReference type="OrthoDB" id="19908at2759"/>
<evidence type="ECO:0000256" key="4">
    <source>
        <dbReference type="ARBA" id="ARBA00012334"/>
    </source>
</evidence>
<dbReference type="InterPro" id="IPR045864">
    <property type="entry name" value="aa-tRNA-synth_II/BPL/LPL"/>
</dbReference>
<evidence type="ECO:0000256" key="3">
    <source>
        <dbReference type="ARBA" id="ARBA00007907"/>
    </source>
</evidence>
<comment type="similarity">
    <text evidence="3">Belongs to the LipB family.</text>
</comment>
<comment type="pathway">
    <text evidence="2">Protein modification; protein lipoylation via endogenous pathway; protein N(6)-(lipoyl)lysine from octanoyl-[acyl-carrier-protein]: step 1/2.</text>
</comment>
<evidence type="ECO:0000256" key="2">
    <source>
        <dbReference type="ARBA" id="ARBA00004821"/>
    </source>
</evidence>
<dbReference type="NCBIfam" id="NF010925">
    <property type="entry name" value="PRK14345.1"/>
    <property type="match status" value="1"/>
</dbReference>
<dbReference type="NCBIfam" id="TIGR00214">
    <property type="entry name" value="lipB"/>
    <property type="match status" value="1"/>
</dbReference>
<accession>A0A8H7Q9Q6</accession>
<evidence type="ECO:0000259" key="9">
    <source>
        <dbReference type="PROSITE" id="PS51733"/>
    </source>
</evidence>
<keyword evidence="6" id="KW-0012">Acyltransferase</keyword>
<protein>
    <recommendedName>
        <fullName evidence="4">lipoyl(octanoyl) transferase</fullName>
        <ecNumber evidence="4">2.3.1.181</ecNumber>
    </recommendedName>
    <alternativeName>
        <fullName evidence="7">Lipoate-protein ligase B</fullName>
    </alternativeName>
    <alternativeName>
        <fullName evidence="8">Lipoyl/octanoyl transferase</fullName>
    </alternativeName>
</protein>
<dbReference type="UniPathway" id="UPA00538">
    <property type="reaction ID" value="UER00592"/>
</dbReference>
<dbReference type="GO" id="GO:0009249">
    <property type="term" value="P:protein lipoylation"/>
    <property type="evidence" value="ECO:0007669"/>
    <property type="project" value="InterPro"/>
</dbReference>
<evidence type="ECO:0000256" key="1">
    <source>
        <dbReference type="ARBA" id="ARBA00004173"/>
    </source>
</evidence>
<dbReference type="SUPFAM" id="SSF55681">
    <property type="entry name" value="Class II aaRS and biotin synthetases"/>
    <property type="match status" value="1"/>
</dbReference>
<evidence type="ECO:0000256" key="5">
    <source>
        <dbReference type="ARBA" id="ARBA00022679"/>
    </source>
</evidence>
<dbReference type="PANTHER" id="PTHR10993">
    <property type="entry name" value="OCTANOYLTRANSFERASE"/>
    <property type="match status" value="1"/>
</dbReference>
<evidence type="ECO:0000313" key="10">
    <source>
        <dbReference type="EMBL" id="KAG2187783.1"/>
    </source>
</evidence>
<dbReference type="Gene3D" id="3.30.930.10">
    <property type="entry name" value="Bira Bifunctional Protein, Domain 2"/>
    <property type="match status" value="1"/>
</dbReference>
<dbReference type="InterPro" id="IPR004143">
    <property type="entry name" value="BPL_LPL_catalytic"/>
</dbReference>
<evidence type="ECO:0000256" key="7">
    <source>
        <dbReference type="ARBA" id="ARBA00030797"/>
    </source>
</evidence>
<dbReference type="PROSITE" id="PS01313">
    <property type="entry name" value="LIPB"/>
    <property type="match status" value="1"/>
</dbReference>
<sequence length="295" mass="32967">KNSSGETHCVQYFVPTTSPHCRVLRLVVMLRRAFSACSSATPRTATGTLPYLSLGTVPYGKALALQRHLVKRRHDLNHESHDPADPTIRDVLLLVQHPPTFTAGRRIKGKSELEQEVRLKGLGAEYFETLRGGQITFHGPGQLVGYPILDIRDYQLNVRCYVSYLEKAVIETCRRYGVKAKTTENTGVWVDDNHKIAALGVQLQRYVSSHGLAINCDVDLSWFKEIVPCGLAEKETTSLSEQLTRKVTVEDVLPQFVDSFGLTFGRNMVDARDSEEGQKLLQEVHQVISGEIIPP</sequence>
<feature type="non-terminal residue" evidence="10">
    <location>
        <position position="295"/>
    </location>
</feature>
<dbReference type="Proteomes" id="UP000612746">
    <property type="component" value="Unassembled WGS sequence"/>
</dbReference>
<dbReference type="GO" id="GO:0033819">
    <property type="term" value="F:lipoyl(octanoyl) transferase activity"/>
    <property type="evidence" value="ECO:0007669"/>
    <property type="project" value="UniProtKB-EC"/>
</dbReference>
<evidence type="ECO:0000256" key="8">
    <source>
        <dbReference type="ARBA" id="ARBA00033331"/>
    </source>
</evidence>
<feature type="domain" description="BPL/LPL catalytic" evidence="9">
    <location>
        <begin position="86"/>
        <end position="268"/>
    </location>
</feature>
<dbReference type="HAMAP" id="MF_00013">
    <property type="entry name" value="LipB"/>
    <property type="match status" value="1"/>
</dbReference>
<keyword evidence="11" id="KW-1185">Reference proteome</keyword>
<dbReference type="Pfam" id="PF21948">
    <property type="entry name" value="LplA-B_cat"/>
    <property type="match status" value="1"/>
</dbReference>
<dbReference type="PROSITE" id="PS51733">
    <property type="entry name" value="BPL_LPL_CATALYTIC"/>
    <property type="match status" value="1"/>
</dbReference>
<gene>
    <name evidence="10" type="ORF">INT44_005473</name>
</gene>
<comment type="subcellular location">
    <subcellularLocation>
        <location evidence="1">Mitochondrion</location>
    </subcellularLocation>
</comment>
<dbReference type="InterPro" id="IPR020605">
    <property type="entry name" value="Octanoyltransferase_CS"/>
</dbReference>
<dbReference type="GO" id="GO:0005739">
    <property type="term" value="C:mitochondrion"/>
    <property type="evidence" value="ECO:0007669"/>
    <property type="project" value="UniProtKB-SubCell"/>
</dbReference>
<dbReference type="AlphaFoldDB" id="A0A8H7Q9Q6"/>
<evidence type="ECO:0000313" key="11">
    <source>
        <dbReference type="Proteomes" id="UP000612746"/>
    </source>
</evidence>
<dbReference type="FunFam" id="3.30.930.10:FF:000035">
    <property type="entry name" value="Putative lipoyltransferase 2, mitochondrial"/>
    <property type="match status" value="1"/>
</dbReference>
<dbReference type="PANTHER" id="PTHR10993:SF7">
    <property type="entry name" value="LIPOYLTRANSFERASE 2, MITOCHONDRIAL-RELATED"/>
    <property type="match status" value="1"/>
</dbReference>
<keyword evidence="5" id="KW-0808">Transferase</keyword>
<dbReference type="EMBL" id="JAEPRA010000003">
    <property type="protein sequence ID" value="KAG2187783.1"/>
    <property type="molecule type" value="Genomic_DNA"/>
</dbReference>
<evidence type="ECO:0000256" key="6">
    <source>
        <dbReference type="ARBA" id="ARBA00023315"/>
    </source>
</evidence>